<keyword evidence="2" id="KW-0040">ANK repeat</keyword>
<evidence type="ECO:0000256" key="2">
    <source>
        <dbReference type="ARBA" id="ARBA00023043"/>
    </source>
</evidence>
<dbReference type="PANTHER" id="PTHR24126:SF65">
    <property type="entry name" value="CHROMOSOME UNDETERMINED SCAFFOLD_20, WHOLE GENOME SHOTGUN SEQUENCE"/>
    <property type="match status" value="1"/>
</dbReference>
<organism evidence="4">
    <name type="scientific">Homavirus sp</name>
    <dbReference type="NCBI Taxonomy" id="2487769"/>
    <lineage>
        <taxon>Viruses</taxon>
        <taxon>Varidnaviria</taxon>
        <taxon>Bamfordvirae</taxon>
        <taxon>Nucleocytoviricota</taxon>
        <taxon>Megaviricetes</taxon>
        <taxon>Imitervirales</taxon>
        <taxon>Mimiviridae</taxon>
        <taxon>Klosneuvirinae</taxon>
    </lineage>
</organism>
<gene>
    <name evidence="4" type="ORF">Homavirus24_4</name>
</gene>
<dbReference type="InterPro" id="IPR036770">
    <property type="entry name" value="Ankyrin_rpt-contain_sf"/>
</dbReference>
<dbReference type="Pfam" id="PF04564">
    <property type="entry name" value="U-box"/>
    <property type="match status" value="1"/>
</dbReference>
<evidence type="ECO:0000256" key="1">
    <source>
        <dbReference type="ARBA" id="ARBA00022737"/>
    </source>
</evidence>
<dbReference type="PROSITE" id="PS50297">
    <property type="entry name" value="ANK_REP_REGION"/>
    <property type="match status" value="1"/>
</dbReference>
<accession>A0A3G5A7T5</accession>
<dbReference type="EMBL" id="MK072355">
    <property type="protein sequence ID" value="AYV82281.1"/>
    <property type="molecule type" value="Genomic_DNA"/>
</dbReference>
<name>A0A3G5A7T5_9VIRU</name>
<dbReference type="Pfam" id="PF12796">
    <property type="entry name" value="Ank_2"/>
    <property type="match status" value="2"/>
</dbReference>
<feature type="domain" description="U-box" evidence="3">
    <location>
        <begin position="2"/>
        <end position="63"/>
    </location>
</feature>
<dbReference type="Gene3D" id="3.30.40.10">
    <property type="entry name" value="Zinc/RING finger domain, C3HC4 (zinc finger)"/>
    <property type="match status" value="1"/>
</dbReference>
<sequence>MDIICPITEQIYHNPVLASDGYFYEKTAIMNWLTINHKSPLTRQQLNMNLYKCIEFNQYIDSYLIDHPNEKVNQFKPSMNHLDNVNIINKFLLLKEYDKLLQYENFDFMAIDLYIIDMLKTKRDDIIKHILDKSINLECVNYDRWKPIHFICCYGTPEVTNKIKFILFLAKNKLVLFVKYMIDKGVDLECVNNHGWKPIHFVCRYSTPETIKYLVDKGIDLECTNRDGWKPIHFVCQCHNGIPEIIKYMIDKGIDLECVNNEKWKPIHLVCRYSTPKMIKYLVDKGVDLECVNNNGWKPIHLVCSNGTPEIIKYLINRGVDLESTTNEGWKPIHLLCCYSTPEMIKYLVNTGVNLKYADNNGWKPIHVVCRYQTSRIITYMISKGVDLNSKIKKYEDKDKQLTIWQLMELNNLLNYQNKNDIKYYISNYKSTNRWINVKKGNRVKKVEADKRRKSYQNSRYR</sequence>
<dbReference type="SUPFAM" id="SSF48403">
    <property type="entry name" value="Ankyrin repeat"/>
    <property type="match status" value="1"/>
</dbReference>
<dbReference type="GO" id="GO:0004842">
    <property type="term" value="F:ubiquitin-protein transferase activity"/>
    <property type="evidence" value="ECO:0007669"/>
    <property type="project" value="InterPro"/>
</dbReference>
<dbReference type="SUPFAM" id="SSF57850">
    <property type="entry name" value="RING/U-box"/>
    <property type="match status" value="1"/>
</dbReference>
<evidence type="ECO:0000259" key="3">
    <source>
        <dbReference type="SMART" id="SM00504"/>
    </source>
</evidence>
<dbReference type="CDD" id="cd16655">
    <property type="entry name" value="RING-Ubox_WDSUB1-like"/>
    <property type="match status" value="1"/>
</dbReference>
<dbReference type="InterPro" id="IPR013083">
    <property type="entry name" value="Znf_RING/FYVE/PHD"/>
</dbReference>
<protein>
    <recommendedName>
        <fullName evidence="3">U-box domain-containing protein</fullName>
    </recommendedName>
</protein>
<dbReference type="SMART" id="SM00248">
    <property type="entry name" value="ANK"/>
    <property type="match status" value="8"/>
</dbReference>
<evidence type="ECO:0000313" key="4">
    <source>
        <dbReference type="EMBL" id="AYV82281.1"/>
    </source>
</evidence>
<dbReference type="SMART" id="SM00504">
    <property type="entry name" value="Ubox"/>
    <property type="match status" value="1"/>
</dbReference>
<dbReference type="PANTHER" id="PTHR24126">
    <property type="entry name" value="ANKYRIN REPEAT, PH AND SEC7 DOMAIN CONTAINING PROTEIN SECG-RELATED"/>
    <property type="match status" value="1"/>
</dbReference>
<reference evidence="4" key="1">
    <citation type="submission" date="2018-10" db="EMBL/GenBank/DDBJ databases">
        <title>Hidden diversity of soil giant viruses.</title>
        <authorList>
            <person name="Schulz F."/>
            <person name="Alteio L."/>
            <person name="Goudeau D."/>
            <person name="Ryan E.M."/>
            <person name="Malmstrom R.R."/>
            <person name="Blanchard J."/>
            <person name="Woyke T."/>
        </authorList>
    </citation>
    <scope>NUCLEOTIDE SEQUENCE</scope>
    <source>
        <strain evidence="4">HOV1</strain>
    </source>
</reference>
<dbReference type="InterPro" id="IPR003613">
    <property type="entry name" value="Ubox_domain"/>
</dbReference>
<keyword evidence="1" id="KW-0677">Repeat</keyword>
<proteinExistence type="predicted"/>
<dbReference type="Gene3D" id="1.25.40.20">
    <property type="entry name" value="Ankyrin repeat-containing domain"/>
    <property type="match status" value="1"/>
</dbReference>
<dbReference type="GO" id="GO:0016567">
    <property type="term" value="P:protein ubiquitination"/>
    <property type="evidence" value="ECO:0007669"/>
    <property type="project" value="InterPro"/>
</dbReference>
<dbReference type="Pfam" id="PF13606">
    <property type="entry name" value="Ank_3"/>
    <property type="match status" value="1"/>
</dbReference>
<dbReference type="PROSITE" id="PS50088">
    <property type="entry name" value="ANK_REPEAT"/>
    <property type="match status" value="5"/>
</dbReference>
<dbReference type="InterPro" id="IPR002110">
    <property type="entry name" value="Ankyrin_rpt"/>
</dbReference>